<feature type="transmembrane region" description="Helical" evidence="2">
    <location>
        <begin position="151"/>
        <end position="173"/>
    </location>
</feature>
<evidence type="ECO:0000313" key="3">
    <source>
        <dbReference type="EMBL" id="GIE73293.1"/>
    </source>
</evidence>
<dbReference type="EMBL" id="BOMS01000169">
    <property type="protein sequence ID" value="GIE73293.1"/>
    <property type="molecule type" value="Genomic_DNA"/>
</dbReference>
<proteinExistence type="predicted"/>
<evidence type="ECO:0000256" key="1">
    <source>
        <dbReference type="SAM" id="MobiDB-lite"/>
    </source>
</evidence>
<reference evidence="3 4" key="1">
    <citation type="submission" date="2021-01" db="EMBL/GenBank/DDBJ databases">
        <title>Whole genome shotgun sequence of Actinoplanes palleronii NBRC 14916.</title>
        <authorList>
            <person name="Komaki H."/>
            <person name="Tamura T."/>
        </authorList>
    </citation>
    <scope>NUCLEOTIDE SEQUENCE [LARGE SCALE GENOMIC DNA]</scope>
    <source>
        <strain evidence="3 4">NBRC 14916</strain>
    </source>
</reference>
<evidence type="ECO:0008006" key="5">
    <source>
        <dbReference type="Google" id="ProtNLM"/>
    </source>
</evidence>
<keyword evidence="2" id="KW-0472">Membrane</keyword>
<evidence type="ECO:0000256" key="2">
    <source>
        <dbReference type="SAM" id="Phobius"/>
    </source>
</evidence>
<feature type="compositionally biased region" description="Pro residues" evidence="1">
    <location>
        <begin position="302"/>
        <end position="311"/>
    </location>
</feature>
<keyword evidence="2" id="KW-1133">Transmembrane helix</keyword>
<dbReference type="Pfam" id="PF22564">
    <property type="entry name" value="HAAS"/>
    <property type="match status" value="1"/>
</dbReference>
<keyword evidence="4" id="KW-1185">Reference proteome</keyword>
<keyword evidence="2" id="KW-0812">Transmembrane</keyword>
<dbReference type="RefSeq" id="WP_239165061.1">
    <property type="nucleotide sequence ID" value="NZ_BAAATY010000062.1"/>
</dbReference>
<evidence type="ECO:0000313" key="4">
    <source>
        <dbReference type="Proteomes" id="UP000624709"/>
    </source>
</evidence>
<feature type="transmembrane region" description="Helical" evidence="2">
    <location>
        <begin position="114"/>
        <end position="139"/>
    </location>
</feature>
<gene>
    <name evidence="3" type="ORF">Apa02nite_094010</name>
</gene>
<feature type="region of interest" description="Disordered" evidence="1">
    <location>
        <begin position="285"/>
        <end position="331"/>
    </location>
</feature>
<sequence>MNDVVADEITGYVARVRLALGGLPEKTREELLEDLPEHLAEVRAEGTGTLVERLGEPAAYAAELLAAAEVPDVKAEEPDRYAELKAVRDQVVRGLREADVRVGPVLGYSKASEFLALLLPAWWVLRGYLAAMVLAHVFATGDERLGLLPRVGGSGVLALVLLGACVVGSIWLGRRGTPAGQWPRYAYWSGTAVLILLAVVGFATVDDEAQVTPSYVDATYSGNSGYENVRDVFVYDGQGHPVENAQLYDQNGQPIQLGSQWCDDPDTGESVQSWQRGYPRCPKLNPFVAPSPTPMENGEWPTPDPSVPPSLTPSVTPSVTPSAKPIPSPSK</sequence>
<comment type="caution">
    <text evidence="3">The sequence shown here is derived from an EMBL/GenBank/DDBJ whole genome shotgun (WGS) entry which is preliminary data.</text>
</comment>
<protein>
    <recommendedName>
        <fullName evidence="5">Proline-rich protein</fullName>
    </recommendedName>
</protein>
<feature type="compositionally biased region" description="Low complexity" evidence="1">
    <location>
        <begin position="312"/>
        <end position="322"/>
    </location>
</feature>
<name>A0ABQ4BRJ7_9ACTN</name>
<organism evidence="3 4">
    <name type="scientific">Actinoplanes palleronii</name>
    <dbReference type="NCBI Taxonomy" id="113570"/>
    <lineage>
        <taxon>Bacteria</taxon>
        <taxon>Bacillati</taxon>
        <taxon>Actinomycetota</taxon>
        <taxon>Actinomycetes</taxon>
        <taxon>Micromonosporales</taxon>
        <taxon>Micromonosporaceae</taxon>
        <taxon>Actinoplanes</taxon>
    </lineage>
</organism>
<feature type="transmembrane region" description="Helical" evidence="2">
    <location>
        <begin position="185"/>
        <end position="205"/>
    </location>
</feature>
<accession>A0ABQ4BRJ7</accession>
<dbReference type="Proteomes" id="UP000624709">
    <property type="component" value="Unassembled WGS sequence"/>
</dbReference>